<feature type="signal peptide" evidence="2">
    <location>
        <begin position="1"/>
        <end position="22"/>
    </location>
</feature>
<name>A0A0L7T7E3_9GAMM</name>
<dbReference type="SUPFAM" id="SSF159871">
    <property type="entry name" value="YdgH-like"/>
    <property type="match status" value="1"/>
</dbReference>
<protein>
    <submittedName>
        <fullName evidence="4">Membrane protein</fullName>
    </submittedName>
</protein>
<evidence type="ECO:0000313" key="4">
    <source>
        <dbReference type="EMBL" id="KOC91275.1"/>
    </source>
</evidence>
<dbReference type="OrthoDB" id="6540189at2"/>
<organism evidence="4 7">
    <name type="scientific">Winslowiella iniecta</name>
    <dbReference type="NCBI Taxonomy" id="1560201"/>
    <lineage>
        <taxon>Bacteria</taxon>
        <taxon>Pseudomonadati</taxon>
        <taxon>Pseudomonadota</taxon>
        <taxon>Gammaproteobacteria</taxon>
        <taxon>Enterobacterales</taxon>
        <taxon>Erwiniaceae</taxon>
        <taxon>Winslowiella</taxon>
    </lineage>
</organism>
<keyword evidence="7" id="KW-1185">Reference proteome</keyword>
<dbReference type="PANTHER" id="PTHR34156">
    <property type="entry name" value="OUTER MEMBRANE PROTEIN-RELATED-RELATED"/>
    <property type="match status" value="1"/>
</dbReference>
<dbReference type="EMBL" id="JRXF01000004">
    <property type="protein sequence ID" value="KOC94582.1"/>
    <property type="molecule type" value="Genomic_DNA"/>
</dbReference>
<comment type="caution">
    <text evidence="4">The sequence shown here is derived from an EMBL/GenBank/DDBJ whole genome shotgun (WGS) entry which is preliminary data.</text>
</comment>
<accession>A0A0L7T7E3</accession>
<dbReference type="EMBL" id="JRXE01000006">
    <property type="protein sequence ID" value="KOC91275.1"/>
    <property type="molecule type" value="Genomic_DNA"/>
</dbReference>
<evidence type="ECO:0000259" key="3">
    <source>
        <dbReference type="Pfam" id="PF07338"/>
    </source>
</evidence>
<dbReference type="InterPro" id="IPR010854">
    <property type="entry name" value="YdgH/BhsA/McbA-like_dom"/>
</dbReference>
<reference evidence="6 7" key="1">
    <citation type="journal article" date="2015" name="Int. J. Syst. Evol. Microbiol.">
        <title>Erwinia iniecta sp. nov., isolated from Russian wheat aphids (Diuraphis noxia).</title>
        <authorList>
            <person name="Campillo T."/>
            <person name="Luna E."/>
            <person name="Portier P."/>
            <person name="Fischer-Le Saux M."/>
            <person name="Lapitan N."/>
            <person name="Tisserat N.A."/>
            <person name="Leach J.E."/>
        </authorList>
    </citation>
    <scope>NUCLEOTIDE SEQUENCE [LARGE SCALE GENOMIC DNA]</scope>
    <source>
        <strain evidence="4 7">B120</strain>
        <strain evidence="5 6">B149</strain>
    </source>
</reference>
<feature type="chain" id="PRO_5010038455" evidence="2">
    <location>
        <begin position="23"/>
        <end position="89"/>
    </location>
</feature>
<evidence type="ECO:0000313" key="7">
    <source>
        <dbReference type="Proteomes" id="UP000037088"/>
    </source>
</evidence>
<dbReference type="AlphaFoldDB" id="A0A0L7T7E3"/>
<dbReference type="InterPro" id="IPR036275">
    <property type="entry name" value="YdgH-like_sf"/>
</dbReference>
<keyword evidence="1 2" id="KW-0732">Signal</keyword>
<evidence type="ECO:0000313" key="6">
    <source>
        <dbReference type="Proteomes" id="UP000036851"/>
    </source>
</evidence>
<dbReference type="RefSeq" id="WP_052898239.1">
    <property type="nucleotide sequence ID" value="NZ_JRXE01000006.1"/>
</dbReference>
<dbReference type="PATRIC" id="fig|1560201.3.peg.1149"/>
<dbReference type="Gene3D" id="3.30.1660.10">
    <property type="entry name" value="Flavin-binding protein dodecin"/>
    <property type="match status" value="1"/>
</dbReference>
<proteinExistence type="predicted"/>
<dbReference type="InterPro" id="IPR051096">
    <property type="entry name" value="BhsA/McbA_stress_biofilm_assoc"/>
</dbReference>
<evidence type="ECO:0000256" key="1">
    <source>
        <dbReference type="ARBA" id="ARBA00022729"/>
    </source>
</evidence>
<evidence type="ECO:0000313" key="5">
    <source>
        <dbReference type="EMBL" id="KOC94582.1"/>
    </source>
</evidence>
<gene>
    <name evidence="4" type="ORF">NG42_05360</name>
    <name evidence="5" type="ORF">NG43_03745</name>
</gene>
<feature type="domain" description="YdgH/BhsA/McbA-like" evidence="3">
    <location>
        <begin position="36"/>
        <end position="89"/>
    </location>
</feature>
<sequence>MKTTIAIAALGLASVLSFSASAADLVTEQQAASQNLQSMGTISVSGLDSSPMTIRDALSEKANQQGASSYRVIEAYNNGNYHATAEIYK</sequence>
<dbReference type="Pfam" id="PF07338">
    <property type="entry name" value="YdgH_BhsA-like"/>
    <property type="match status" value="1"/>
</dbReference>
<evidence type="ECO:0000256" key="2">
    <source>
        <dbReference type="SAM" id="SignalP"/>
    </source>
</evidence>
<dbReference type="NCBIfam" id="NF033776">
    <property type="entry name" value="stress_YhcN"/>
    <property type="match status" value="1"/>
</dbReference>
<dbReference type="Proteomes" id="UP000037088">
    <property type="component" value="Unassembled WGS sequence"/>
</dbReference>
<dbReference type="STRING" id="1560201.NG42_05360"/>
<dbReference type="InterPro" id="IPR025543">
    <property type="entry name" value="Dodecin-like"/>
</dbReference>
<dbReference type="PANTHER" id="PTHR34156:SF5">
    <property type="entry name" value="OUTER MEMBRANE PROTEIN"/>
    <property type="match status" value="1"/>
</dbReference>
<dbReference type="InterPro" id="IPR047775">
    <property type="entry name" value="Stress_YhcN-like"/>
</dbReference>
<dbReference type="Proteomes" id="UP000036851">
    <property type="component" value="Unassembled WGS sequence"/>
</dbReference>